<gene>
    <name evidence="1" type="ORF">CDAR_17541</name>
</gene>
<dbReference type="EMBL" id="BPLQ01001372">
    <property type="protein sequence ID" value="GIX81219.1"/>
    <property type="molecule type" value="Genomic_DNA"/>
</dbReference>
<name>A0AAV4N8U4_9ARAC</name>
<reference evidence="1 2" key="1">
    <citation type="submission" date="2021-06" db="EMBL/GenBank/DDBJ databases">
        <title>Caerostris darwini draft genome.</title>
        <authorList>
            <person name="Kono N."/>
            <person name="Arakawa K."/>
        </authorList>
    </citation>
    <scope>NUCLEOTIDE SEQUENCE [LARGE SCALE GENOMIC DNA]</scope>
</reference>
<protein>
    <submittedName>
        <fullName evidence="1">Uncharacterized protein</fullName>
    </submittedName>
</protein>
<evidence type="ECO:0000313" key="2">
    <source>
        <dbReference type="Proteomes" id="UP001054837"/>
    </source>
</evidence>
<organism evidence="1 2">
    <name type="scientific">Caerostris darwini</name>
    <dbReference type="NCBI Taxonomy" id="1538125"/>
    <lineage>
        <taxon>Eukaryota</taxon>
        <taxon>Metazoa</taxon>
        <taxon>Ecdysozoa</taxon>
        <taxon>Arthropoda</taxon>
        <taxon>Chelicerata</taxon>
        <taxon>Arachnida</taxon>
        <taxon>Araneae</taxon>
        <taxon>Araneomorphae</taxon>
        <taxon>Entelegynae</taxon>
        <taxon>Araneoidea</taxon>
        <taxon>Araneidae</taxon>
        <taxon>Caerostris</taxon>
    </lineage>
</organism>
<proteinExistence type="predicted"/>
<comment type="caution">
    <text evidence="1">The sequence shown here is derived from an EMBL/GenBank/DDBJ whole genome shotgun (WGS) entry which is preliminary data.</text>
</comment>
<dbReference type="Proteomes" id="UP001054837">
    <property type="component" value="Unassembled WGS sequence"/>
</dbReference>
<sequence>MDAIPNAPIQSKSCEGLRSDENRRATVRCDRISFPICPNGGGITCRFNENTMTAETHPSPTAAAINVSGSTEEASPCCHGTTESSKVIPHRIFPLS</sequence>
<dbReference type="AlphaFoldDB" id="A0AAV4N8U4"/>
<accession>A0AAV4N8U4</accession>
<keyword evidence="2" id="KW-1185">Reference proteome</keyword>
<evidence type="ECO:0000313" key="1">
    <source>
        <dbReference type="EMBL" id="GIX81219.1"/>
    </source>
</evidence>